<protein>
    <submittedName>
        <fullName evidence="1">Uncharacterized protein</fullName>
    </submittedName>
</protein>
<dbReference type="AlphaFoldDB" id="A0A2P2PX31"/>
<sequence length="45" mass="5049">MKIRDGESAIRKTFSYNIVFNVSGLTYPRKKKSVCGLIPMPLECG</sequence>
<name>A0A2P2PX31_RHIMU</name>
<evidence type="ECO:0000313" key="1">
    <source>
        <dbReference type="EMBL" id="MBX59304.1"/>
    </source>
</evidence>
<organism evidence="1">
    <name type="scientific">Rhizophora mucronata</name>
    <name type="common">Asiatic mangrove</name>
    <dbReference type="NCBI Taxonomy" id="61149"/>
    <lineage>
        <taxon>Eukaryota</taxon>
        <taxon>Viridiplantae</taxon>
        <taxon>Streptophyta</taxon>
        <taxon>Embryophyta</taxon>
        <taxon>Tracheophyta</taxon>
        <taxon>Spermatophyta</taxon>
        <taxon>Magnoliopsida</taxon>
        <taxon>eudicotyledons</taxon>
        <taxon>Gunneridae</taxon>
        <taxon>Pentapetalae</taxon>
        <taxon>rosids</taxon>
        <taxon>fabids</taxon>
        <taxon>Malpighiales</taxon>
        <taxon>Rhizophoraceae</taxon>
        <taxon>Rhizophora</taxon>
    </lineage>
</organism>
<reference evidence="1" key="1">
    <citation type="submission" date="2018-02" db="EMBL/GenBank/DDBJ databases">
        <title>Rhizophora mucronata_Transcriptome.</title>
        <authorList>
            <person name="Meera S.P."/>
            <person name="Sreeshan A."/>
            <person name="Augustine A."/>
        </authorList>
    </citation>
    <scope>NUCLEOTIDE SEQUENCE</scope>
    <source>
        <tissue evidence="1">Leaf</tissue>
    </source>
</reference>
<dbReference type="EMBL" id="GGEC01078820">
    <property type="protein sequence ID" value="MBX59304.1"/>
    <property type="molecule type" value="Transcribed_RNA"/>
</dbReference>
<accession>A0A2P2PX31</accession>
<proteinExistence type="predicted"/>